<dbReference type="STRING" id="360412.LARV_00600"/>
<accession>A0A0S7B6M1</accession>
<keyword evidence="2" id="KW-0808">Transferase</keyword>
<dbReference type="Pfam" id="PF00480">
    <property type="entry name" value="ROK"/>
    <property type="match status" value="1"/>
</dbReference>
<dbReference type="Pfam" id="PF13412">
    <property type="entry name" value="HTH_24"/>
    <property type="match status" value="1"/>
</dbReference>
<dbReference type="PROSITE" id="PS01125">
    <property type="entry name" value="ROK"/>
    <property type="match status" value="1"/>
</dbReference>
<proteinExistence type="inferred from homology"/>
<dbReference type="OrthoDB" id="9796533at2"/>
<keyword evidence="2" id="KW-0418">Kinase</keyword>
<dbReference type="EMBL" id="DF967972">
    <property type="protein sequence ID" value="GAP12860.1"/>
    <property type="molecule type" value="Genomic_DNA"/>
</dbReference>
<dbReference type="Gene3D" id="3.30.420.40">
    <property type="match status" value="2"/>
</dbReference>
<dbReference type="Proteomes" id="UP000055060">
    <property type="component" value="Unassembled WGS sequence"/>
</dbReference>
<dbReference type="InterPro" id="IPR036390">
    <property type="entry name" value="WH_DNA-bd_sf"/>
</dbReference>
<dbReference type="InterPro" id="IPR043129">
    <property type="entry name" value="ATPase_NBD"/>
</dbReference>
<sequence>MSALPRANRNLIRSINRSIILNVVKTQGEVSRAAIAHLTGLSPATVTAITGQLIKEGLVFEKTTGDSTGGRPPIMLALNPRGGFVIGIKLMEDQAVGALTDLNATILAKDSIGLSGVDVDTAVDTLVALVARLTHGSGVRKKQLMGVGIGLAGVVDYANGIVRQNPFFGWQNIPLRNLLQNRLKVPVYIDNDVNTLTLSEKWLSVGKPVDNFVVITIGRGVGMGIVLDGRIYRGKGGGAGEFGHVVVDPDGPLCDCGKHGCLESLVSDHALVAIARREVDPGITNLDGLLELAQAGRPEALAVLKRAGGLLGLEIANLVNVLDPNLIVISGEGIRMGETFFTAVRSAFHENVMPGLAEDTEIRVDSWGDDIWALGAASLVIAGTFNSPI</sequence>
<comment type="similarity">
    <text evidence="1">Belongs to the ROK (NagC/XylR) family.</text>
</comment>
<keyword evidence="3" id="KW-1185">Reference proteome</keyword>
<reference evidence="2" key="1">
    <citation type="submission" date="2015-07" db="EMBL/GenBank/DDBJ databases">
        <title>Draft Genome Sequences of Anaerolinea thermolimosa IMO-1, Bellilinea caldifistulae GOMI-1, Leptolinea tardivitalis YMTK-2, Levilinea saccharolytica KIBI-1,Longilinea arvoryzae KOME-1, Previously Described as Members of the Anaerolineaceae (Chloroflexi).</title>
        <authorList>
            <person name="Sekiguchi Y."/>
            <person name="Ohashi A."/>
            <person name="Matsuura N."/>
            <person name="Tourlousse M.D."/>
        </authorList>
    </citation>
    <scope>NUCLEOTIDE SEQUENCE [LARGE SCALE GENOMIC DNA]</scope>
    <source>
        <strain evidence="2">KOME-1</strain>
    </source>
</reference>
<gene>
    <name evidence="2" type="ORF">LARV_00600</name>
</gene>
<protein>
    <submittedName>
        <fullName evidence="2">Transcriptional regulator/sugar kinase</fullName>
    </submittedName>
</protein>
<dbReference type="Gene3D" id="1.10.10.10">
    <property type="entry name" value="Winged helix-like DNA-binding domain superfamily/Winged helix DNA-binding domain"/>
    <property type="match status" value="1"/>
</dbReference>
<dbReference type="SUPFAM" id="SSF46785">
    <property type="entry name" value="Winged helix' DNA-binding domain"/>
    <property type="match status" value="1"/>
</dbReference>
<dbReference type="InterPro" id="IPR000600">
    <property type="entry name" value="ROK"/>
</dbReference>
<name>A0A0S7B6M1_9CHLR</name>
<dbReference type="GO" id="GO:0016301">
    <property type="term" value="F:kinase activity"/>
    <property type="evidence" value="ECO:0007669"/>
    <property type="project" value="UniProtKB-KW"/>
</dbReference>
<dbReference type="CDD" id="cd24073">
    <property type="entry name" value="ASKHA_ATPase_ROK_CYANR"/>
    <property type="match status" value="1"/>
</dbReference>
<dbReference type="InterPro" id="IPR036388">
    <property type="entry name" value="WH-like_DNA-bd_sf"/>
</dbReference>
<dbReference type="AlphaFoldDB" id="A0A0S7B6M1"/>
<dbReference type="PANTHER" id="PTHR18964">
    <property type="entry name" value="ROK (REPRESSOR, ORF, KINASE) FAMILY"/>
    <property type="match status" value="1"/>
</dbReference>
<evidence type="ECO:0000256" key="1">
    <source>
        <dbReference type="ARBA" id="ARBA00006479"/>
    </source>
</evidence>
<organism evidence="2">
    <name type="scientific">Longilinea arvoryzae</name>
    <dbReference type="NCBI Taxonomy" id="360412"/>
    <lineage>
        <taxon>Bacteria</taxon>
        <taxon>Bacillati</taxon>
        <taxon>Chloroflexota</taxon>
        <taxon>Anaerolineae</taxon>
        <taxon>Anaerolineales</taxon>
        <taxon>Anaerolineaceae</taxon>
        <taxon>Longilinea</taxon>
    </lineage>
</organism>
<dbReference type="SUPFAM" id="SSF53067">
    <property type="entry name" value="Actin-like ATPase domain"/>
    <property type="match status" value="1"/>
</dbReference>
<dbReference type="PANTHER" id="PTHR18964:SF149">
    <property type="entry name" value="BIFUNCTIONAL UDP-N-ACETYLGLUCOSAMINE 2-EPIMERASE_N-ACETYLMANNOSAMINE KINASE"/>
    <property type="match status" value="1"/>
</dbReference>
<evidence type="ECO:0000313" key="2">
    <source>
        <dbReference type="EMBL" id="GAP12860.1"/>
    </source>
</evidence>
<dbReference type="InterPro" id="IPR049874">
    <property type="entry name" value="ROK_cs"/>
</dbReference>
<dbReference type="RefSeq" id="WP_075072251.1">
    <property type="nucleotide sequence ID" value="NZ_DF967972.1"/>
</dbReference>
<evidence type="ECO:0000313" key="3">
    <source>
        <dbReference type="Proteomes" id="UP000055060"/>
    </source>
</evidence>